<gene>
    <name evidence="1" type="ORF">UFOPK2894_01202</name>
    <name evidence="2" type="ORF">UFOPK3492_01047</name>
</gene>
<name>A0A6J6W9E7_9ZZZZ</name>
<evidence type="ECO:0000313" key="2">
    <source>
        <dbReference type="EMBL" id="CAB4903148.1"/>
    </source>
</evidence>
<proteinExistence type="predicted"/>
<dbReference type="AlphaFoldDB" id="A0A6J6W9E7"/>
<protein>
    <submittedName>
        <fullName evidence="1">Unannotated protein</fullName>
    </submittedName>
</protein>
<organism evidence="1">
    <name type="scientific">freshwater metagenome</name>
    <dbReference type="NCBI Taxonomy" id="449393"/>
    <lineage>
        <taxon>unclassified sequences</taxon>
        <taxon>metagenomes</taxon>
        <taxon>ecological metagenomes</taxon>
    </lineage>
</organism>
<sequence length="473" mass="51782">MRSNRKRSDSFKRIALILPLALALIAPSNPGFAAAKKKTDLQILGNARAANARSEFLLQLKNASTRTPNLEYHIDPTINPALLTGIKVDTALSADFWASLRPIDQKVVVYIASTENFKFIVDEMTPNSTPEGLFGDWLGHKYLQAQNEPHGFFGGGAPAFDKNDNPVFMVYAPNGQGLGSGFWTQTTSHEFVHVTQRYLMGGNMSPMLGWVIEGQADYIGANFATRNSTEAFASYWIQLIFSMARPDMSPKVLGWKQKQFIDWFKSKEVTLAPEKAGDIPVENYVVGAMASQYLYGTYGYKKVNTYYDKLGKIMPDCGDGDSTTNVKCNPSRQKAFKEAFGVTMAQFYPKVADHIVTEIAWAKKNSSTYQSDLLRIAPSPWSNAKPQPPYVAPANLGPISKYGNPTLERNTGSPGSTQFVDPYPPNIAAPGRSCLNPNDKATLYGATMTCIGSSSAAKWTLDPGQVVGPAPKP</sequence>
<dbReference type="EMBL" id="CAFBMD010000090">
    <property type="protein sequence ID" value="CAB4903148.1"/>
    <property type="molecule type" value="Genomic_DNA"/>
</dbReference>
<accession>A0A6J6W9E7</accession>
<reference evidence="1" key="1">
    <citation type="submission" date="2020-05" db="EMBL/GenBank/DDBJ databases">
        <authorList>
            <person name="Chiriac C."/>
            <person name="Salcher M."/>
            <person name="Ghai R."/>
            <person name="Kavagutti S V."/>
        </authorList>
    </citation>
    <scope>NUCLEOTIDE SEQUENCE</scope>
</reference>
<dbReference type="EMBL" id="CAEZZQ010000082">
    <property type="protein sequence ID" value="CAB4780930.1"/>
    <property type="molecule type" value="Genomic_DNA"/>
</dbReference>
<evidence type="ECO:0000313" key="1">
    <source>
        <dbReference type="EMBL" id="CAB4780930.1"/>
    </source>
</evidence>